<gene>
    <name evidence="1" type="ORF">BDW59DRAFT_174584</name>
</gene>
<dbReference type="EMBL" id="JBFXLS010000071">
    <property type="protein sequence ID" value="KAL2820250.1"/>
    <property type="molecule type" value="Genomic_DNA"/>
</dbReference>
<proteinExistence type="predicted"/>
<protein>
    <submittedName>
        <fullName evidence="1">Nucleoside phosphorylase domain-containing protein</fullName>
    </submittedName>
</protein>
<organism evidence="1 2">
    <name type="scientific">Aspergillus cavernicola</name>
    <dbReference type="NCBI Taxonomy" id="176166"/>
    <lineage>
        <taxon>Eukaryota</taxon>
        <taxon>Fungi</taxon>
        <taxon>Dikarya</taxon>
        <taxon>Ascomycota</taxon>
        <taxon>Pezizomycotina</taxon>
        <taxon>Eurotiomycetes</taxon>
        <taxon>Eurotiomycetidae</taxon>
        <taxon>Eurotiales</taxon>
        <taxon>Aspergillaceae</taxon>
        <taxon>Aspergillus</taxon>
        <taxon>Aspergillus subgen. Nidulantes</taxon>
    </lineage>
</organism>
<dbReference type="InterPro" id="IPR035994">
    <property type="entry name" value="Nucleoside_phosphorylase_sf"/>
</dbReference>
<comment type="caution">
    <text evidence="1">The sequence shown here is derived from an EMBL/GenBank/DDBJ whole genome shotgun (WGS) entry which is preliminary data.</text>
</comment>
<dbReference type="InterPro" id="IPR053137">
    <property type="entry name" value="NLR-like"/>
</dbReference>
<dbReference type="Gene3D" id="3.40.50.1580">
    <property type="entry name" value="Nucleoside phosphorylase domain"/>
    <property type="match status" value="1"/>
</dbReference>
<dbReference type="PANTHER" id="PTHR46082:SF11">
    <property type="entry name" value="AAA+ ATPASE DOMAIN-CONTAINING PROTEIN-RELATED"/>
    <property type="match status" value="1"/>
</dbReference>
<evidence type="ECO:0000313" key="2">
    <source>
        <dbReference type="Proteomes" id="UP001610335"/>
    </source>
</evidence>
<dbReference type="SUPFAM" id="SSF53167">
    <property type="entry name" value="Purine and uridine phosphorylases"/>
    <property type="match status" value="1"/>
</dbReference>
<name>A0ABR4HXM6_9EURO</name>
<accession>A0ABR4HXM6</accession>
<reference evidence="1 2" key="1">
    <citation type="submission" date="2024-07" db="EMBL/GenBank/DDBJ databases">
        <title>Section-level genome sequencing and comparative genomics of Aspergillus sections Usti and Cavernicolus.</title>
        <authorList>
            <consortium name="Lawrence Berkeley National Laboratory"/>
            <person name="Nybo J.L."/>
            <person name="Vesth T.C."/>
            <person name="Theobald S."/>
            <person name="Frisvad J.C."/>
            <person name="Larsen T.O."/>
            <person name="Kjaerboelling I."/>
            <person name="Rothschild-Mancinelli K."/>
            <person name="Lyhne E.K."/>
            <person name="Kogle M.E."/>
            <person name="Barry K."/>
            <person name="Clum A."/>
            <person name="Na H."/>
            <person name="Ledsgaard L."/>
            <person name="Lin J."/>
            <person name="Lipzen A."/>
            <person name="Kuo A."/>
            <person name="Riley R."/>
            <person name="Mondo S."/>
            <person name="LaButti K."/>
            <person name="Haridas S."/>
            <person name="Pangalinan J."/>
            <person name="Salamov A.A."/>
            <person name="Simmons B.A."/>
            <person name="Magnuson J.K."/>
            <person name="Chen J."/>
            <person name="Drula E."/>
            <person name="Henrissat B."/>
            <person name="Wiebenga A."/>
            <person name="Lubbers R.J."/>
            <person name="Gomes A.C."/>
            <person name="Makela M.R."/>
            <person name="Stajich J."/>
            <person name="Grigoriev I.V."/>
            <person name="Mortensen U.H."/>
            <person name="De vries R.P."/>
            <person name="Baker S.E."/>
            <person name="Andersen M.R."/>
        </authorList>
    </citation>
    <scope>NUCLEOTIDE SEQUENCE [LARGE SCALE GENOMIC DNA]</scope>
    <source>
        <strain evidence="1 2">CBS 600.67</strain>
    </source>
</reference>
<sequence>MVVRVLFDQAQPNVTIADEDPNYYALGRIGEHNVVAVCLPHGLYGTNAVTDVASNMRRSFRSLKFCLLNDIRLGDVVVSIPSGKYSGVLPYDMIKTLEAGASQLNGYLFAPPQTLMCAISELDCDAGYVVQRTERISPQQSRVFYGLIASGNQLMRSAHERDKLGKEHNVLCFEMEGAGIMNSFPCLIIRGICDYADSHKNKVWQNHASATAAASAKLLLSRLHQHSSRKRPHPRN</sequence>
<dbReference type="Proteomes" id="UP001610335">
    <property type="component" value="Unassembled WGS sequence"/>
</dbReference>
<keyword evidence="2" id="KW-1185">Reference proteome</keyword>
<evidence type="ECO:0000313" key="1">
    <source>
        <dbReference type="EMBL" id="KAL2820250.1"/>
    </source>
</evidence>
<dbReference type="PANTHER" id="PTHR46082">
    <property type="entry name" value="ATP/GTP-BINDING PROTEIN-RELATED"/>
    <property type="match status" value="1"/>
</dbReference>